<keyword evidence="4" id="KW-1185">Reference proteome</keyword>
<keyword evidence="2" id="KW-0812">Transmembrane</keyword>
<evidence type="ECO:0000313" key="4">
    <source>
        <dbReference type="Proteomes" id="UP000539111"/>
    </source>
</evidence>
<dbReference type="EMBL" id="JACBZP010000001">
    <property type="protein sequence ID" value="NYI66160.1"/>
    <property type="molecule type" value="Genomic_DNA"/>
</dbReference>
<organism evidence="3 4">
    <name type="scientific">Spelaeicoccus albus</name>
    <dbReference type="NCBI Taxonomy" id="1280376"/>
    <lineage>
        <taxon>Bacteria</taxon>
        <taxon>Bacillati</taxon>
        <taxon>Actinomycetota</taxon>
        <taxon>Actinomycetes</taxon>
        <taxon>Micrococcales</taxon>
        <taxon>Brevibacteriaceae</taxon>
        <taxon>Spelaeicoccus</taxon>
    </lineage>
</organism>
<proteinExistence type="predicted"/>
<evidence type="ECO:0000256" key="1">
    <source>
        <dbReference type="SAM" id="MobiDB-lite"/>
    </source>
</evidence>
<feature type="region of interest" description="Disordered" evidence="1">
    <location>
        <begin position="1"/>
        <end position="20"/>
    </location>
</feature>
<feature type="transmembrane region" description="Helical" evidence="2">
    <location>
        <begin position="27"/>
        <end position="45"/>
    </location>
</feature>
<dbReference type="AlphaFoldDB" id="A0A7Z0D1I8"/>
<sequence length="128" mass="12740">MPILPSREPEFESSSGPGAHPRRPRNYWGAGALAVAVLVLAMQAASRVLAASGSAVTGHIGARAFAGIMTALGSLGTIFALAALLLAAFGVTRDSKSKLPAAAAMAIALAVVGSTLFNAIFIPIAVGG</sequence>
<keyword evidence="2" id="KW-1133">Transmembrane helix</keyword>
<dbReference type="Proteomes" id="UP000539111">
    <property type="component" value="Unassembled WGS sequence"/>
</dbReference>
<reference evidence="3 4" key="1">
    <citation type="submission" date="2020-07" db="EMBL/GenBank/DDBJ databases">
        <title>Sequencing the genomes of 1000 actinobacteria strains.</title>
        <authorList>
            <person name="Klenk H.-P."/>
        </authorList>
    </citation>
    <scope>NUCLEOTIDE SEQUENCE [LARGE SCALE GENOMIC DNA]</scope>
    <source>
        <strain evidence="3 4">DSM 26341</strain>
    </source>
</reference>
<evidence type="ECO:0000313" key="3">
    <source>
        <dbReference type="EMBL" id="NYI66160.1"/>
    </source>
</evidence>
<keyword evidence="2" id="KW-0472">Membrane</keyword>
<feature type="transmembrane region" description="Helical" evidence="2">
    <location>
        <begin position="65"/>
        <end position="89"/>
    </location>
</feature>
<accession>A0A7Z0D1I8</accession>
<dbReference type="RefSeq" id="WP_179425319.1">
    <property type="nucleotide sequence ID" value="NZ_JACBZP010000001.1"/>
</dbReference>
<protein>
    <submittedName>
        <fullName evidence="3">Uncharacterized protein</fullName>
    </submittedName>
</protein>
<name>A0A7Z0D1I8_9MICO</name>
<gene>
    <name evidence="3" type="ORF">BJY26_000466</name>
</gene>
<comment type="caution">
    <text evidence="3">The sequence shown here is derived from an EMBL/GenBank/DDBJ whole genome shotgun (WGS) entry which is preliminary data.</text>
</comment>
<feature type="transmembrane region" description="Helical" evidence="2">
    <location>
        <begin position="101"/>
        <end position="126"/>
    </location>
</feature>
<evidence type="ECO:0000256" key="2">
    <source>
        <dbReference type="SAM" id="Phobius"/>
    </source>
</evidence>